<dbReference type="GO" id="GO:0015385">
    <property type="term" value="F:sodium:proton antiporter activity"/>
    <property type="evidence" value="ECO:0007669"/>
    <property type="project" value="UniProtKB-UniRule"/>
</dbReference>
<keyword evidence="3 11" id="KW-0050">Antiport</keyword>
<keyword evidence="7 11" id="KW-0915">Sodium</keyword>
<evidence type="ECO:0000256" key="10">
    <source>
        <dbReference type="ARBA" id="ARBA00023201"/>
    </source>
</evidence>
<feature type="transmembrane region" description="Helical" evidence="11">
    <location>
        <begin position="114"/>
        <end position="135"/>
    </location>
</feature>
<dbReference type="Proteomes" id="UP000315759">
    <property type="component" value="Unassembled WGS sequence"/>
</dbReference>
<sequence length="439" mass="46407">MPDNRIHRNARTLFDRGSWAETARITQILRRETVGGALLLTATVLALVWANSPWSASYDALGEYTLGSDRLGLHLDLSLATWAADGLLAIFFFVVGLELKREFVAGDLRDPRRAALPIAAAIGGMVVPALVFVAFTWNAGDGAVRGWAIPTATDIAFAVAVLAVISTHLPAALRTFLLTLAVVDDLLAVTVIAVFYTEDINFGALGLALVPIGLFAVCVQRRLRAWWILLPLAFLAWALVHESGVHATVAGVLLGFTVPVLRSASAGGPDAGPGLAEHFEHRIRPLSAGFAVPVFAFFAAGVTVGGVQGLTSALQDPIAMGIVAGLVVGKAVGIFATTALLATITKATLDAALRWIDVFGIALLAGIGFTVSLLIGDLAYGLGSERDEHVKIGVITGSVVSAMLAAILLSLRNRHYRDVCAEEARDDDHDGMPDVYQRH</sequence>
<evidence type="ECO:0000313" key="12">
    <source>
        <dbReference type="EMBL" id="TQR86829.1"/>
    </source>
</evidence>
<name>A0A544W3I1_9MYCO</name>
<feature type="transmembrane region" description="Helical" evidence="11">
    <location>
        <begin position="286"/>
        <end position="306"/>
    </location>
</feature>
<comment type="subcellular location">
    <subcellularLocation>
        <location evidence="1">Cell inner membrane</location>
        <topology evidence="1">Multi-pass membrane protein</topology>
    </subcellularLocation>
    <subcellularLocation>
        <location evidence="11">Cell membrane</location>
        <topology evidence="11">Multi-pass membrane protein</topology>
    </subcellularLocation>
</comment>
<dbReference type="GO" id="GO:0005886">
    <property type="term" value="C:plasma membrane"/>
    <property type="evidence" value="ECO:0007669"/>
    <property type="project" value="UniProtKB-SubCell"/>
</dbReference>
<evidence type="ECO:0000256" key="2">
    <source>
        <dbReference type="ARBA" id="ARBA00022448"/>
    </source>
</evidence>
<dbReference type="AlphaFoldDB" id="A0A544W3I1"/>
<dbReference type="PANTHER" id="PTHR30341">
    <property type="entry name" value="SODIUM ION/PROTON ANTIPORTER NHAA-RELATED"/>
    <property type="match status" value="1"/>
</dbReference>
<evidence type="ECO:0000256" key="6">
    <source>
        <dbReference type="ARBA" id="ARBA00022989"/>
    </source>
</evidence>
<comment type="caution">
    <text evidence="12">The sequence shown here is derived from an EMBL/GenBank/DDBJ whole genome shotgun (WGS) entry which is preliminary data.</text>
</comment>
<dbReference type="NCBIfam" id="TIGR00773">
    <property type="entry name" value="NhaA"/>
    <property type="match status" value="1"/>
</dbReference>
<evidence type="ECO:0000256" key="4">
    <source>
        <dbReference type="ARBA" id="ARBA00022475"/>
    </source>
</evidence>
<keyword evidence="10 11" id="KW-0739">Sodium transport</keyword>
<comment type="function">
    <text evidence="11">Na(+)/H(+) antiporter that extrudes sodium in exchange for external protons.</text>
</comment>
<evidence type="ECO:0000313" key="13">
    <source>
        <dbReference type="Proteomes" id="UP000315759"/>
    </source>
</evidence>
<organism evidence="12 13">
    <name type="scientific">Mycolicibacterium hodleri</name>
    <dbReference type="NCBI Taxonomy" id="49897"/>
    <lineage>
        <taxon>Bacteria</taxon>
        <taxon>Bacillati</taxon>
        <taxon>Actinomycetota</taxon>
        <taxon>Actinomycetes</taxon>
        <taxon>Mycobacteriales</taxon>
        <taxon>Mycobacteriaceae</taxon>
        <taxon>Mycolicibacterium</taxon>
    </lineage>
</organism>
<feature type="transmembrane region" description="Helical" evidence="11">
    <location>
        <begin position="71"/>
        <end position="94"/>
    </location>
</feature>
<feature type="transmembrane region" description="Helical" evidence="11">
    <location>
        <begin position="34"/>
        <end position="51"/>
    </location>
</feature>
<evidence type="ECO:0000256" key="5">
    <source>
        <dbReference type="ARBA" id="ARBA00022692"/>
    </source>
</evidence>
<keyword evidence="2 11" id="KW-0813">Transport</keyword>
<evidence type="ECO:0000256" key="1">
    <source>
        <dbReference type="ARBA" id="ARBA00004429"/>
    </source>
</evidence>
<comment type="similarity">
    <text evidence="11">Belongs to the NhaA Na(+)/H(+) (TC 2.A.33) antiporter family.</text>
</comment>
<feature type="transmembrane region" description="Helical" evidence="11">
    <location>
        <begin position="318"/>
        <end position="343"/>
    </location>
</feature>
<evidence type="ECO:0000256" key="8">
    <source>
        <dbReference type="ARBA" id="ARBA00023065"/>
    </source>
</evidence>
<dbReference type="EMBL" id="VIFX01000010">
    <property type="protein sequence ID" value="TQR86829.1"/>
    <property type="molecule type" value="Genomic_DNA"/>
</dbReference>
<dbReference type="GO" id="GO:0006885">
    <property type="term" value="P:regulation of pH"/>
    <property type="evidence" value="ECO:0007669"/>
    <property type="project" value="UniProtKB-UniRule"/>
</dbReference>
<dbReference type="InterPro" id="IPR004670">
    <property type="entry name" value="NhaA"/>
</dbReference>
<dbReference type="HAMAP" id="MF_01844">
    <property type="entry name" value="NhaA"/>
    <property type="match status" value="1"/>
</dbReference>
<keyword evidence="9 11" id="KW-0472">Membrane</keyword>
<feature type="transmembrane region" description="Helical" evidence="11">
    <location>
        <begin position="202"/>
        <end position="218"/>
    </location>
</feature>
<evidence type="ECO:0000256" key="9">
    <source>
        <dbReference type="ARBA" id="ARBA00023136"/>
    </source>
</evidence>
<dbReference type="InterPro" id="IPR023171">
    <property type="entry name" value="Na/H_antiporter_dom_sf"/>
</dbReference>
<protein>
    <recommendedName>
        <fullName evidence="11">Na(+)/H(+) antiporter NhaA</fullName>
    </recommendedName>
    <alternativeName>
        <fullName evidence="11">Sodium/proton antiporter NhaA</fullName>
    </alternativeName>
</protein>
<evidence type="ECO:0000256" key="3">
    <source>
        <dbReference type="ARBA" id="ARBA00022449"/>
    </source>
</evidence>
<evidence type="ECO:0000256" key="11">
    <source>
        <dbReference type="HAMAP-Rule" id="MF_01844"/>
    </source>
</evidence>
<feature type="transmembrane region" description="Helical" evidence="11">
    <location>
        <begin position="392"/>
        <end position="411"/>
    </location>
</feature>
<keyword evidence="13" id="KW-1185">Reference proteome</keyword>
<keyword evidence="4 11" id="KW-1003">Cell membrane</keyword>
<keyword evidence="6 11" id="KW-1133">Transmembrane helix</keyword>
<feature type="transmembrane region" description="Helical" evidence="11">
    <location>
        <begin position="355"/>
        <end position="380"/>
    </location>
</feature>
<evidence type="ECO:0000256" key="7">
    <source>
        <dbReference type="ARBA" id="ARBA00023053"/>
    </source>
</evidence>
<keyword evidence="8 11" id="KW-0406">Ion transport</keyword>
<dbReference type="PANTHER" id="PTHR30341:SF0">
    <property type="entry name" value="NA(+)_H(+) ANTIPORTER NHAA"/>
    <property type="match status" value="1"/>
</dbReference>
<proteinExistence type="inferred from homology"/>
<feature type="transmembrane region" description="Helical" evidence="11">
    <location>
        <begin position="177"/>
        <end position="196"/>
    </location>
</feature>
<feature type="transmembrane region" description="Helical" evidence="11">
    <location>
        <begin position="147"/>
        <end position="165"/>
    </location>
</feature>
<dbReference type="RefSeq" id="WP_142551976.1">
    <property type="nucleotide sequence ID" value="NZ_VIFX01000010.1"/>
</dbReference>
<accession>A0A544W3I1</accession>
<dbReference type="Pfam" id="PF06965">
    <property type="entry name" value="Na_H_antiport_1"/>
    <property type="match status" value="1"/>
</dbReference>
<keyword evidence="5 11" id="KW-0812">Transmembrane</keyword>
<gene>
    <name evidence="11 12" type="primary">nhaA</name>
    <name evidence="12" type="ORF">D8S82_10235</name>
</gene>
<reference evidence="12 13" key="1">
    <citation type="submission" date="2018-10" db="EMBL/GenBank/DDBJ databases">
        <title>Draft genome of Mycobacterium hodleri strain B.</title>
        <authorList>
            <person name="Amande T.J."/>
            <person name="Mcgenity T.J."/>
        </authorList>
    </citation>
    <scope>NUCLEOTIDE SEQUENCE [LARGE SCALE GENOMIC DNA]</scope>
    <source>
        <strain evidence="12 13">B</strain>
    </source>
</reference>
<comment type="catalytic activity">
    <reaction evidence="11">
        <text>Na(+)(in) + 2 H(+)(out) = Na(+)(out) + 2 H(+)(in)</text>
        <dbReference type="Rhea" id="RHEA:29251"/>
        <dbReference type="ChEBI" id="CHEBI:15378"/>
        <dbReference type="ChEBI" id="CHEBI:29101"/>
    </reaction>
</comment>
<dbReference type="Gene3D" id="1.20.1530.10">
    <property type="entry name" value="Na+/H+ antiporter like domain"/>
    <property type="match status" value="1"/>
</dbReference>